<dbReference type="InterPro" id="IPR012348">
    <property type="entry name" value="RNR-like"/>
</dbReference>
<dbReference type="RefSeq" id="WP_048311172.1">
    <property type="nucleotide sequence ID" value="NZ_CP119526.1"/>
</dbReference>
<dbReference type="GO" id="GO:0009263">
    <property type="term" value="P:deoxyribonucleotide biosynthetic process"/>
    <property type="evidence" value="ECO:0007669"/>
    <property type="project" value="InterPro"/>
</dbReference>
<protein>
    <recommendedName>
        <fullName evidence="4">R2-like ligand binding oxidase</fullName>
    </recommendedName>
    <alternativeName>
        <fullName evidence="10">Ribonucleotide reductase R2 subunit homolog</fullName>
    </alternativeName>
    <alternativeName>
        <fullName evidence="9">Ribonucleotide reductase small subunit homolog</fullName>
    </alternativeName>
</protein>
<gene>
    <name evidence="11" type="ORF">AB986_10800</name>
</gene>
<dbReference type="NCBIfam" id="NF006202">
    <property type="entry name" value="PRK08326.1-5"/>
    <property type="match status" value="1"/>
</dbReference>
<evidence type="ECO:0000256" key="9">
    <source>
        <dbReference type="ARBA" id="ARBA00031672"/>
    </source>
</evidence>
<evidence type="ECO:0000313" key="11">
    <source>
        <dbReference type="EMBL" id="KMM36459.1"/>
    </source>
</evidence>
<accession>A0A0J6CWL2</accession>
<dbReference type="PANTHER" id="PTHR23409:SF36">
    <property type="entry name" value="R2-LIKE LIGAND BINDING OXIDASE"/>
    <property type="match status" value="1"/>
</dbReference>
<comment type="similarity">
    <text evidence="3">Belongs to the ribonucleoside diphosphate reductase small chain family. R2-like ligand binding oxidase subfamily.</text>
</comment>
<dbReference type="PATRIC" id="fig|157733.3.peg.172"/>
<dbReference type="EMBL" id="LELK01000004">
    <property type="protein sequence ID" value="KMM36459.1"/>
    <property type="molecule type" value="Genomic_DNA"/>
</dbReference>
<dbReference type="GO" id="GO:0016491">
    <property type="term" value="F:oxidoreductase activity"/>
    <property type="evidence" value="ECO:0007669"/>
    <property type="project" value="UniProtKB-KW"/>
</dbReference>
<dbReference type="InterPro" id="IPR009078">
    <property type="entry name" value="Ferritin-like_SF"/>
</dbReference>
<dbReference type="AlphaFoldDB" id="A0A0J6CWL2"/>
<reference evidence="11" key="1">
    <citation type="submission" date="2015-06" db="EMBL/GenBank/DDBJ databases">
        <authorList>
            <person name="Liu B."/>
            <person name="Wang J."/>
            <person name="Zhu Y."/>
            <person name="Liu G."/>
            <person name="Chen Q."/>
            <person name="Zheng C."/>
            <person name="Che J."/>
            <person name="Ge C."/>
            <person name="Shi H."/>
            <person name="Pan Z."/>
            <person name="Liu X."/>
        </authorList>
    </citation>
    <scope>NUCLEOTIDE SEQUENCE [LARGE SCALE GENOMIC DNA]</scope>
    <source>
        <strain evidence="11">DSM 16346</strain>
    </source>
</reference>
<evidence type="ECO:0000313" key="12">
    <source>
        <dbReference type="Proteomes" id="UP000035996"/>
    </source>
</evidence>
<dbReference type="InterPro" id="IPR033908">
    <property type="entry name" value="R2LOX"/>
</dbReference>
<dbReference type="PANTHER" id="PTHR23409">
    <property type="entry name" value="RIBONUCLEOSIDE-DIPHOSPHATE REDUCTASE SMALL CHAIN"/>
    <property type="match status" value="1"/>
</dbReference>
<sequence length="296" mass="33909">MRREMKTTSERGLQEDLLPFRLYQKAKKFGGWDPKEIDFTQDVKDWQFLSGAQQEEILRLVSQFQAGEEAVTLDLLPLIMVIAKEGRIEEEMYLTTFLFEEAKHTEFFRLFLNEIGQKDNLSRYHSDTYQKIFYHILPEAMGKLQHDHSREALAEASTVYNMFVEGVLAETGYFSFYESLEKAQIMPGLMKGVGLLKRDESRHIGYGTFLLQRLIAEKPSLFELVQNKMDELAPLAQQLTHEGMGGKAQNAFGNTLDATMAFSMKQLSVRMEILARAKGKSVKDIQETLEADVGVI</sequence>
<proteinExistence type="inferred from homology"/>
<evidence type="ECO:0000256" key="5">
    <source>
        <dbReference type="ARBA" id="ARBA00022723"/>
    </source>
</evidence>
<comment type="cofactor">
    <cofactor evidence="2">
        <name>Fe cation</name>
        <dbReference type="ChEBI" id="CHEBI:24875"/>
    </cofactor>
</comment>
<evidence type="ECO:0000256" key="2">
    <source>
        <dbReference type="ARBA" id="ARBA00001962"/>
    </source>
</evidence>
<dbReference type="SUPFAM" id="SSF47240">
    <property type="entry name" value="Ferritin-like"/>
    <property type="match status" value="1"/>
</dbReference>
<dbReference type="GO" id="GO:0046872">
    <property type="term" value="F:metal ion binding"/>
    <property type="evidence" value="ECO:0007669"/>
    <property type="project" value="UniProtKB-KW"/>
</dbReference>
<keyword evidence="7" id="KW-0408">Iron</keyword>
<keyword evidence="5" id="KW-0479">Metal-binding</keyword>
<evidence type="ECO:0000256" key="10">
    <source>
        <dbReference type="ARBA" id="ARBA00032636"/>
    </source>
</evidence>
<organism evidence="11 12">
    <name type="scientific">Guptibacillus hwajinpoensis</name>
    <dbReference type="NCBI Taxonomy" id="208199"/>
    <lineage>
        <taxon>Bacteria</taxon>
        <taxon>Bacillati</taxon>
        <taxon>Bacillota</taxon>
        <taxon>Bacilli</taxon>
        <taxon>Bacillales</taxon>
        <taxon>Guptibacillaceae</taxon>
        <taxon>Guptibacillus</taxon>
    </lineage>
</organism>
<dbReference type="OrthoDB" id="5489780at2"/>
<evidence type="ECO:0000256" key="7">
    <source>
        <dbReference type="ARBA" id="ARBA00023004"/>
    </source>
</evidence>
<evidence type="ECO:0000256" key="4">
    <source>
        <dbReference type="ARBA" id="ARBA00013559"/>
    </source>
</evidence>
<dbReference type="Proteomes" id="UP000035996">
    <property type="component" value="Unassembled WGS sequence"/>
</dbReference>
<dbReference type="STRING" id="157733.AB986_10800"/>
<dbReference type="Pfam" id="PF00268">
    <property type="entry name" value="Ribonuc_red_sm"/>
    <property type="match status" value="1"/>
</dbReference>
<dbReference type="Gene3D" id="1.10.620.20">
    <property type="entry name" value="Ribonucleotide Reductase, subunit A"/>
    <property type="match status" value="1"/>
</dbReference>
<evidence type="ECO:0000256" key="6">
    <source>
        <dbReference type="ARBA" id="ARBA00023002"/>
    </source>
</evidence>
<dbReference type="NCBIfam" id="NF006200">
    <property type="entry name" value="PRK08326.1-3"/>
    <property type="match status" value="1"/>
</dbReference>
<name>A0A0J6CWL2_9BACL</name>
<evidence type="ECO:0000256" key="8">
    <source>
        <dbReference type="ARBA" id="ARBA00023211"/>
    </source>
</evidence>
<comment type="cofactor">
    <cofactor evidence="1">
        <name>Mn(2+)</name>
        <dbReference type="ChEBI" id="CHEBI:29035"/>
    </cofactor>
</comment>
<keyword evidence="6" id="KW-0560">Oxidoreductase</keyword>
<dbReference type="CDD" id="cd07911">
    <property type="entry name" value="RNRR2_Rv0233_like"/>
    <property type="match status" value="1"/>
</dbReference>
<dbReference type="InterPro" id="IPR000358">
    <property type="entry name" value="RNR_small_fam"/>
</dbReference>
<comment type="caution">
    <text evidence="11">The sequence shown here is derived from an EMBL/GenBank/DDBJ whole genome shotgun (WGS) entry which is preliminary data.</text>
</comment>
<keyword evidence="12" id="KW-1185">Reference proteome</keyword>
<evidence type="ECO:0000256" key="1">
    <source>
        <dbReference type="ARBA" id="ARBA00001936"/>
    </source>
</evidence>
<keyword evidence="8" id="KW-0464">Manganese</keyword>
<evidence type="ECO:0000256" key="3">
    <source>
        <dbReference type="ARBA" id="ARBA00007873"/>
    </source>
</evidence>